<reference evidence="3 4" key="1">
    <citation type="journal article" date="2014" name="PLoS Genet.">
        <title>The Genome of Spironucleus salmonicida Highlights a Fish Pathogen Adapted to Fluctuating Environments.</title>
        <authorList>
            <person name="Xu F."/>
            <person name="Jerlstrom-Hultqvist J."/>
            <person name="Einarsson E."/>
            <person name="Astvaldsson A."/>
            <person name="Svard S.G."/>
            <person name="Andersson J.O."/>
        </authorList>
    </citation>
    <scope>NUCLEOTIDE SEQUENCE</scope>
    <source>
        <strain evidence="4">ATCC 50377</strain>
    </source>
</reference>
<dbReference type="GeneID" id="94301978"/>
<evidence type="ECO:0000313" key="5">
    <source>
        <dbReference type="Proteomes" id="UP000018208"/>
    </source>
</evidence>
<dbReference type="KEGG" id="ssao:94301978"/>
<keyword evidence="1" id="KW-1133">Transmembrane helix</keyword>
<feature type="chain" id="PRO_5004750502" evidence="2">
    <location>
        <begin position="20"/>
        <end position="519"/>
    </location>
</feature>
<dbReference type="Proteomes" id="UP000018208">
    <property type="component" value="Unassembled WGS sequence"/>
</dbReference>
<keyword evidence="1" id="KW-0812">Transmembrane</keyword>
<evidence type="ECO:0000313" key="3">
    <source>
        <dbReference type="EMBL" id="EST42515.1"/>
    </source>
</evidence>
<feature type="transmembrane region" description="Helical" evidence="1">
    <location>
        <begin position="491"/>
        <end position="512"/>
    </location>
</feature>
<gene>
    <name evidence="4" type="ORF">SS50377_27955</name>
    <name evidence="3" type="ORF">SS50377_ja047</name>
</gene>
<dbReference type="RefSeq" id="XP_067760756.1">
    <property type="nucleotide sequence ID" value="XM_067911734.1"/>
</dbReference>
<keyword evidence="1" id="KW-0472">Membrane</keyword>
<protein>
    <submittedName>
        <fullName evidence="3">Uncharacterized protein</fullName>
    </submittedName>
</protein>
<dbReference type="AlphaFoldDB" id="V6LDC8"/>
<keyword evidence="5" id="KW-1185">Reference proteome</keyword>
<organism evidence="3">
    <name type="scientific">Spironucleus salmonicida</name>
    <dbReference type="NCBI Taxonomy" id="348837"/>
    <lineage>
        <taxon>Eukaryota</taxon>
        <taxon>Metamonada</taxon>
        <taxon>Diplomonadida</taxon>
        <taxon>Hexamitidae</taxon>
        <taxon>Hexamitinae</taxon>
        <taxon>Spironucleus</taxon>
    </lineage>
</organism>
<name>V6LDC8_9EUKA</name>
<evidence type="ECO:0000256" key="1">
    <source>
        <dbReference type="SAM" id="Phobius"/>
    </source>
</evidence>
<proteinExistence type="predicted"/>
<keyword evidence="2" id="KW-0732">Signal</keyword>
<evidence type="ECO:0000313" key="4">
    <source>
        <dbReference type="EMBL" id="KAH0569983.1"/>
    </source>
</evidence>
<evidence type="ECO:0000256" key="2">
    <source>
        <dbReference type="SAM" id="SignalP"/>
    </source>
</evidence>
<dbReference type="EMBL" id="AUWU02000008">
    <property type="protein sequence ID" value="KAH0569983.1"/>
    <property type="molecule type" value="Genomic_DNA"/>
</dbReference>
<dbReference type="VEuPathDB" id="GiardiaDB:SS50377_27955"/>
<dbReference type="EMBL" id="KI546159">
    <property type="protein sequence ID" value="EST42515.1"/>
    <property type="molecule type" value="Genomic_DNA"/>
</dbReference>
<reference evidence="4" key="2">
    <citation type="submission" date="2020-12" db="EMBL/GenBank/DDBJ databases">
        <title>New Spironucleus salmonicida genome in near-complete chromosomes.</title>
        <authorList>
            <person name="Xu F."/>
            <person name="Kurt Z."/>
            <person name="Jimenez-Gonzalez A."/>
            <person name="Astvaldsson A."/>
            <person name="Andersson J.O."/>
            <person name="Svard S.G."/>
        </authorList>
    </citation>
    <scope>NUCLEOTIDE SEQUENCE</scope>
    <source>
        <strain evidence="4">ATCC 50377</strain>
    </source>
</reference>
<sequence>MISLVLALTCFEQTAQVVGQEQQSTVQLLLTPLESAHDLCKASSGTESTALIKFNAKQVEATFTYQDDKAIVIPFDLSSDTGNFKEMFNTDVISYQIKLAGSLNVNGSVQKVNLVRLNTSACWDDLKLVYSRTAGGEFIQMTGTPLLCTISTPAITFRFVSGGRQRQLAISGSTGGAEYYKKGSAFDYSKIKFYKQELSTLTDEADKQTMRDFFDEFEQNRDLRVQFVLTTSDYPVRAIIDVIESQNTACITNLKPRVYIDSRYVNIELENKKYAGESECVSNAVYFRHHAIIRSNKGTFHAVVFEQNVTDFIARGGVDMPFDPLIPDFQQIQEAEVRYYLTSYDESGNILLETSHRGPMSLSCIDYFAASVRQQQGGCVAVSFYGTESCLARTVQEMDIIFASQIDGFTSRVTYFSFKLSFTPSTTITELCSGENTNIIYGTDAPETTFYQRLKAYSRLIQRGQQLYVAFSGEQEFFNWDRCNLDVSDALLYPIVGSCVLIAILVALMTVWQSRQLIQ</sequence>
<feature type="signal peptide" evidence="2">
    <location>
        <begin position="1"/>
        <end position="19"/>
    </location>
</feature>
<accession>V6LDC8</accession>